<reference evidence="3" key="1">
    <citation type="submission" date="2017-12" db="EMBL/GenBank/DDBJ databases">
        <title>First report on the novel genomospecies/subspecies of Pectobacterium carotovorum in Russia.</title>
        <authorList>
            <person name="Shirshikov F.V."/>
            <person name="Miroshnikov K."/>
            <person name="Toshakov S.V."/>
            <person name="Kabanova A.P."/>
            <person name="Barannik A.P."/>
            <person name="Shneider M."/>
            <person name="Ignatov A.N."/>
            <person name="Miroshnikov K.A."/>
        </authorList>
    </citation>
    <scope>NUCLEOTIDE SEQUENCE [LARGE SCALE GENOMIC DNA]</scope>
    <source>
        <strain evidence="3">F131</strain>
    </source>
</reference>
<evidence type="ECO:0000313" key="3">
    <source>
        <dbReference type="EMBL" id="POY48908.1"/>
    </source>
</evidence>
<gene>
    <name evidence="4" type="ORF">F131LOC_010645</name>
    <name evidence="3" type="ORF">F131LOC_03356</name>
</gene>
<dbReference type="RefSeq" id="WP_165791254.1">
    <property type="nucleotide sequence ID" value="NZ_CAKLIF010000004.1"/>
</dbReference>
<name>A0A855MHP2_9GAMM</name>
<dbReference type="AlphaFoldDB" id="A0A855MHP2"/>
<evidence type="ECO:0000259" key="2">
    <source>
        <dbReference type="Pfam" id="PF00589"/>
    </source>
</evidence>
<dbReference type="EMBL" id="PDVW01000022">
    <property type="protein sequence ID" value="POY48908.1"/>
    <property type="molecule type" value="Genomic_DNA"/>
</dbReference>
<reference evidence="4 5" key="2">
    <citation type="submission" date="2020-11" db="EMBL/GenBank/DDBJ databases">
        <title>Complete genome sequence of Pectobacterium versatile F131.</title>
        <authorList>
            <person name="Shirshikov F.V."/>
            <person name="Miroshnikov K."/>
            <person name="Toshakov S.V."/>
            <person name="Kabanova A.P."/>
            <person name="Barannik A.P."/>
            <person name="Shneider M."/>
            <person name="Ignatov A.N."/>
            <person name="Miroshnikov K.A."/>
            <person name="Mikhailova Y.V."/>
            <person name="Shelenkov A."/>
            <person name="Yanushevich Y.G."/>
            <person name="Evseev P.V."/>
        </authorList>
    </citation>
    <scope>NUCLEOTIDE SEQUENCE [LARGE SCALE GENOMIC DNA]</scope>
    <source>
        <strain evidence="4 5">F131</strain>
    </source>
</reference>
<organism evidence="3">
    <name type="scientific">Pectobacterium versatile</name>
    <dbReference type="NCBI Taxonomy" id="2488639"/>
    <lineage>
        <taxon>Bacteria</taxon>
        <taxon>Pseudomonadati</taxon>
        <taxon>Pseudomonadota</taxon>
        <taxon>Gammaproteobacteria</taxon>
        <taxon>Enterobacterales</taxon>
        <taxon>Pectobacteriaceae</taxon>
        <taxon>Pectobacterium</taxon>
    </lineage>
</organism>
<dbReference type="GO" id="GO:0003677">
    <property type="term" value="F:DNA binding"/>
    <property type="evidence" value="ECO:0007669"/>
    <property type="project" value="InterPro"/>
</dbReference>
<sequence>MYSLYQLVISDSKRQWVLMDTETCLPSLYPLRYHIDHLAFRSLSTQSASLQAIKFFYEFWLQKHGVTFCYSFHSSGHNPYIAIEEMAAFTHYLEASRVLHSNLLAFTPVSISHGFTNAARFRAVVQFVSFLINTYVSPAYRDDSPKALSLLASRLHARLRLCRDSYRTLTPRQQSQRSRVSQGFQSMTREMVVSLYRIIAPCSTQKHNPLNPFPLGNIQFRNFLIVRLLLNYGLRVGELLLLECRSIKSNIKGDKFSLIITIADDGCDPRRNSPSLKNVWANRVLELERQDYSFLKIYIERIRPRNDSHNFIFTSFQGMAKPLSYTSIHSIFSKIDDAFDKNHPDYKSQLYFDAIQRLTPHVTRHTWAYLTLKRLYYTKYSERKLTGKYPHYPPIDLPVAGLMEEAKSELRLMGGWSSTSQMPDFYAKRFLSEQANTANTQRITQDDIDMNEVFNVMMEGYNDETE</sequence>
<dbReference type="InterPro" id="IPR002104">
    <property type="entry name" value="Integrase_catalytic"/>
</dbReference>
<dbReference type="GO" id="GO:0006310">
    <property type="term" value="P:DNA recombination"/>
    <property type="evidence" value="ECO:0007669"/>
    <property type="project" value="UniProtKB-KW"/>
</dbReference>
<keyword evidence="1" id="KW-0233">DNA recombination</keyword>
<evidence type="ECO:0000256" key="1">
    <source>
        <dbReference type="ARBA" id="ARBA00023172"/>
    </source>
</evidence>
<evidence type="ECO:0000313" key="4">
    <source>
        <dbReference type="EMBL" id="QPK17736.1"/>
    </source>
</evidence>
<dbReference type="Pfam" id="PF00589">
    <property type="entry name" value="Phage_integrase"/>
    <property type="match status" value="1"/>
</dbReference>
<dbReference type="CDD" id="cd00397">
    <property type="entry name" value="DNA_BRE_C"/>
    <property type="match status" value="1"/>
</dbReference>
<dbReference type="InterPro" id="IPR013762">
    <property type="entry name" value="Integrase-like_cat_sf"/>
</dbReference>
<proteinExistence type="predicted"/>
<dbReference type="Gene3D" id="1.10.443.10">
    <property type="entry name" value="Intergrase catalytic core"/>
    <property type="match status" value="1"/>
</dbReference>
<evidence type="ECO:0000313" key="5">
    <source>
        <dbReference type="Proteomes" id="UP000237284"/>
    </source>
</evidence>
<dbReference type="InterPro" id="IPR011010">
    <property type="entry name" value="DNA_brk_join_enz"/>
</dbReference>
<dbReference type="SUPFAM" id="SSF56349">
    <property type="entry name" value="DNA breaking-rejoining enzymes"/>
    <property type="match status" value="1"/>
</dbReference>
<accession>A0A855MHP2</accession>
<feature type="domain" description="Tyr recombinase" evidence="2">
    <location>
        <begin position="219"/>
        <end position="369"/>
    </location>
</feature>
<dbReference type="Proteomes" id="UP000237284">
    <property type="component" value="Chromosome"/>
</dbReference>
<dbReference type="EMBL" id="CP065030">
    <property type="protein sequence ID" value="QPK17736.1"/>
    <property type="molecule type" value="Genomic_DNA"/>
</dbReference>
<protein>
    <submittedName>
        <fullName evidence="4">Site-specific integrase</fullName>
    </submittedName>
    <submittedName>
        <fullName evidence="3">Tyrosine-based site-specific recombinase CMGI-7</fullName>
    </submittedName>
</protein>
<dbReference type="GO" id="GO:0015074">
    <property type="term" value="P:DNA integration"/>
    <property type="evidence" value="ECO:0007669"/>
    <property type="project" value="InterPro"/>
</dbReference>